<dbReference type="Gene3D" id="3.40.50.300">
    <property type="entry name" value="P-loop containing nucleotide triphosphate hydrolases"/>
    <property type="match status" value="1"/>
</dbReference>
<dbReference type="Pfam" id="PF06564">
    <property type="entry name" value="CBP_BcsQ"/>
    <property type="match status" value="1"/>
</dbReference>
<proteinExistence type="predicted"/>
<feature type="compositionally biased region" description="Low complexity" evidence="1">
    <location>
        <begin position="325"/>
        <end position="340"/>
    </location>
</feature>
<dbReference type="InterPro" id="IPR017746">
    <property type="entry name" value="Cellulose_synthase_operon_BcsQ"/>
</dbReference>
<gene>
    <name evidence="2" type="ORF">HDF08_001542</name>
</gene>
<comment type="caution">
    <text evidence="2">The sequence shown here is derived from an EMBL/GenBank/DDBJ whole genome shotgun (WGS) entry which is preliminary data.</text>
</comment>
<dbReference type="InterPro" id="IPR027417">
    <property type="entry name" value="P-loop_NTPase"/>
</dbReference>
<feature type="compositionally biased region" description="Polar residues" evidence="1">
    <location>
        <begin position="208"/>
        <end position="219"/>
    </location>
</feature>
<feature type="region of interest" description="Disordered" evidence="1">
    <location>
        <begin position="76"/>
        <end position="111"/>
    </location>
</feature>
<dbReference type="SUPFAM" id="SSF52540">
    <property type="entry name" value="P-loop containing nucleoside triphosphate hydrolases"/>
    <property type="match status" value="1"/>
</dbReference>
<feature type="compositionally biased region" description="Pro residues" evidence="1">
    <location>
        <begin position="388"/>
        <end position="397"/>
    </location>
</feature>
<dbReference type="PANTHER" id="PTHR13696">
    <property type="entry name" value="P-LOOP CONTAINING NUCLEOSIDE TRIPHOSPHATE HYDROLASE"/>
    <property type="match status" value="1"/>
</dbReference>
<dbReference type="PANTHER" id="PTHR13696:SF99">
    <property type="entry name" value="COBYRINIC ACID AC-DIAMIDE SYNTHASE"/>
    <property type="match status" value="1"/>
</dbReference>
<feature type="compositionally biased region" description="Polar residues" evidence="1">
    <location>
        <begin position="364"/>
        <end position="373"/>
    </location>
</feature>
<sequence length="778" mass="84757">MDSRGTDKTTDKVEDLALTETPEDVAVLYSWANLHGAKYRDFSASRREYRAQLRHRAAEQVREQALLAQAEAEDAAATADAAARNASKVALDPYSEDSDSHRRRALREAEEAARTAAAERLEAARRAEVAAVAEAAARREEREIAEAHASAQRQAARYADSEIRRRAGDDGPELPGRISDPYAQTPPPAYPEPNHHPATEAPLRQPEISPQESPLSSDPIQPEPRVYVKQNMTPRRPQGYRPDEASGVRQIYRGPDDSQAEYTTPDPIRHLIPTQNRAVPAPLSSQDMKPTTEQSAPPPPSPSNEGAAPLSGQRRTDPQPRADESASQSEPAIASPAAIPDQRSPSVKDYSRTPADAPLDSTRDSSSNLSPATPTRPRLSGAFRSAPPISPTPPRPVSPFSQALVPSDSTRGRRAQDDFDYQQPHNPSEPQRRNSADPSPEPAPLASARPAFQSDPAGPAWLYASPAQPVAPKPLAAQQPPSQSSVADTLQHSRERVAARWYALKGVFEQPGQDQPEAAPVRQKETRTPVLAVFSLAGGVGKTSLVATVGRALSSMGEKVLLTDTTSHGLLPFYFGASELRHGTVRTFSPPSGSTDAPIYLVSYDVDQKQTNEEAQELLAEEIISNGRGAHRILLDLTVGSSWIVRRMSRMSPTILVPVAPDMNSVISLQTVEKFFSGVNDGDGRPLQPYYVLNQFDTSLPLHLDVREVMRRQLGDRLLPFVIRRAQSVSEALAEGMTVVDYAPDAPVAEDYLNLATWLRTVAAPATAGFRNVRWSER</sequence>
<name>A0A852VGX6_9BACT</name>
<accession>A0A852VGX6</accession>
<feature type="compositionally biased region" description="Polar residues" evidence="1">
    <location>
        <begin position="273"/>
        <end position="295"/>
    </location>
</feature>
<feature type="compositionally biased region" description="Basic and acidic residues" evidence="1">
    <location>
        <begin position="159"/>
        <end position="169"/>
    </location>
</feature>
<organism evidence="2 3">
    <name type="scientific">Tunturiibacter lichenicola</name>
    <dbReference type="NCBI Taxonomy" id="2051959"/>
    <lineage>
        <taxon>Bacteria</taxon>
        <taxon>Pseudomonadati</taxon>
        <taxon>Acidobacteriota</taxon>
        <taxon>Terriglobia</taxon>
        <taxon>Terriglobales</taxon>
        <taxon>Acidobacteriaceae</taxon>
        <taxon>Tunturiibacter</taxon>
    </lineage>
</organism>
<protein>
    <submittedName>
        <fullName evidence="2">Cellulose synthase operon protein YhjQ</fullName>
    </submittedName>
</protein>
<evidence type="ECO:0000256" key="1">
    <source>
        <dbReference type="SAM" id="MobiDB-lite"/>
    </source>
</evidence>
<feature type="region of interest" description="Disordered" evidence="1">
    <location>
        <begin position="145"/>
        <end position="465"/>
    </location>
</feature>
<feature type="compositionally biased region" description="Low complexity" evidence="1">
    <location>
        <begin position="76"/>
        <end position="86"/>
    </location>
</feature>
<dbReference type="InterPro" id="IPR050678">
    <property type="entry name" value="DNA_Partitioning_ATPase"/>
</dbReference>
<feature type="compositionally biased region" description="Basic and acidic residues" evidence="1">
    <location>
        <begin position="314"/>
        <end position="324"/>
    </location>
</feature>
<dbReference type="Proteomes" id="UP000564385">
    <property type="component" value="Unassembled WGS sequence"/>
</dbReference>
<evidence type="ECO:0000313" key="2">
    <source>
        <dbReference type="EMBL" id="NYF89475.1"/>
    </source>
</evidence>
<dbReference type="EMBL" id="JACCCU010000001">
    <property type="protein sequence ID" value="NYF89475.1"/>
    <property type="molecule type" value="Genomic_DNA"/>
</dbReference>
<feature type="compositionally biased region" description="Low complexity" evidence="1">
    <location>
        <begin position="147"/>
        <end position="158"/>
    </location>
</feature>
<reference evidence="2 3" key="1">
    <citation type="submission" date="2020-07" db="EMBL/GenBank/DDBJ databases">
        <title>Genomic Encyclopedia of Type Strains, Phase IV (KMG-V): Genome sequencing to study the core and pangenomes of soil and plant-associated prokaryotes.</title>
        <authorList>
            <person name="Whitman W."/>
        </authorList>
    </citation>
    <scope>NUCLEOTIDE SEQUENCE [LARGE SCALE GENOMIC DNA]</scope>
    <source>
        <strain evidence="2 3">M8UP22</strain>
    </source>
</reference>
<evidence type="ECO:0000313" key="3">
    <source>
        <dbReference type="Proteomes" id="UP000564385"/>
    </source>
</evidence>
<dbReference type="AlphaFoldDB" id="A0A852VGX6"/>